<name>A0ABR4GG41_9EURO</name>
<keyword evidence="1" id="KW-0472">Membrane</keyword>
<reference evidence="2 3" key="1">
    <citation type="submission" date="2024-07" db="EMBL/GenBank/DDBJ databases">
        <title>Section-level genome sequencing and comparative genomics of Aspergillus sections Usti and Cavernicolus.</title>
        <authorList>
            <consortium name="Lawrence Berkeley National Laboratory"/>
            <person name="Nybo J.L."/>
            <person name="Vesth T.C."/>
            <person name="Theobald S."/>
            <person name="Frisvad J.C."/>
            <person name="Larsen T.O."/>
            <person name="Kjaerboelling I."/>
            <person name="Rothschild-Mancinelli K."/>
            <person name="Lyhne E.K."/>
            <person name="Kogle M.E."/>
            <person name="Barry K."/>
            <person name="Clum A."/>
            <person name="Na H."/>
            <person name="Ledsgaard L."/>
            <person name="Lin J."/>
            <person name="Lipzen A."/>
            <person name="Kuo A."/>
            <person name="Riley R."/>
            <person name="Mondo S."/>
            <person name="Labutti K."/>
            <person name="Haridas S."/>
            <person name="Pangalinan J."/>
            <person name="Salamov A.A."/>
            <person name="Simmons B.A."/>
            <person name="Magnuson J.K."/>
            <person name="Chen J."/>
            <person name="Drula E."/>
            <person name="Henrissat B."/>
            <person name="Wiebenga A."/>
            <person name="Lubbers R.J."/>
            <person name="Gomes A.C."/>
            <person name="Makela M.R."/>
            <person name="Stajich J."/>
            <person name="Grigoriev I.V."/>
            <person name="Mortensen U.H."/>
            <person name="De Vries R.P."/>
            <person name="Baker S.E."/>
            <person name="Andersen M.R."/>
        </authorList>
    </citation>
    <scope>NUCLEOTIDE SEQUENCE [LARGE SCALE GENOMIC DNA]</scope>
    <source>
        <strain evidence="2 3">CBS 209.92</strain>
    </source>
</reference>
<proteinExistence type="predicted"/>
<organism evidence="2 3">
    <name type="scientific">Aspergillus keveii</name>
    <dbReference type="NCBI Taxonomy" id="714993"/>
    <lineage>
        <taxon>Eukaryota</taxon>
        <taxon>Fungi</taxon>
        <taxon>Dikarya</taxon>
        <taxon>Ascomycota</taxon>
        <taxon>Pezizomycotina</taxon>
        <taxon>Eurotiomycetes</taxon>
        <taxon>Eurotiomycetidae</taxon>
        <taxon>Eurotiales</taxon>
        <taxon>Aspergillaceae</taxon>
        <taxon>Aspergillus</taxon>
        <taxon>Aspergillus subgen. Nidulantes</taxon>
    </lineage>
</organism>
<keyword evidence="3" id="KW-1185">Reference proteome</keyword>
<dbReference type="Proteomes" id="UP001610563">
    <property type="component" value="Unassembled WGS sequence"/>
</dbReference>
<comment type="caution">
    <text evidence="2">The sequence shown here is derived from an EMBL/GenBank/DDBJ whole genome shotgun (WGS) entry which is preliminary data.</text>
</comment>
<protein>
    <submittedName>
        <fullName evidence="2">Uncharacterized protein</fullName>
    </submittedName>
</protein>
<feature type="transmembrane region" description="Helical" evidence="1">
    <location>
        <begin position="6"/>
        <end position="24"/>
    </location>
</feature>
<accession>A0ABR4GG41</accession>
<evidence type="ECO:0000313" key="3">
    <source>
        <dbReference type="Proteomes" id="UP001610563"/>
    </source>
</evidence>
<sequence length="99" mass="11272">MLSKMIVGIVRVVAKVVFSIYDYLGYLRRRRRYLDGRLANSTEGHLLPVWHHRAASSTIRFVEDIAVRNDSEAAATSFRTGTVLMSSTMTSHTMVIYHI</sequence>
<evidence type="ECO:0000313" key="2">
    <source>
        <dbReference type="EMBL" id="KAL2798020.1"/>
    </source>
</evidence>
<keyword evidence="1" id="KW-0812">Transmembrane</keyword>
<gene>
    <name evidence="2" type="ORF">BJX66DRAFT_62045</name>
</gene>
<dbReference type="EMBL" id="JBFTWV010000015">
    <property type="protein sequence ID" value="KAL2798020.1"/>
    <property type="molecule type" value="Genomic_DNA"/>
</dbReference>
<keyword evidence="1" id="KW-1133">Transmembrane helix</keyword>
<evidence type="ECO:0000256" key="1">
    <source>
        <dbReference type="SAM" id="Phobius"/>
    </source>
</evidence>